<name>A0ABP8DXB0_9MICO</name>
<dbReference type="Pfam" id="PF00072">
    <property type="entry name" value="Response_reg"/>
    <property type="match status" value="1"/>
</dbReference>
<evidence type="ECO:0000256" key="3">
    <source>
        <dbReference type="ARBA" id="ARBA00023125"/>
    </source>
</evidence>
<evidence type="ECO:0000256" key="5">
    <source>
        <dbReference type="PROSITE-ProRule" id="PRU00169"/>
    </source>
</evidence>
<keyword evidence="3" id="KW-0238">DNA-binding</keyword>
<keyword evidence="1 5" id="KW-0597">Phosphoprotein</keyword>
<feature type="domain" description="HTH luxR-type" evidence="6">
    <location>
        <begin position="153"/>
        <end position="218"/>
    </location>
</feature>
<dbReference type="InterPro" id="IPR058245">
    <property type="entry name" value="NreC/VraR/RcsB-like_REC"/>
</dbReference>
<dbReference type="InterPro" id="IPR016032">
    <property type="entry name" value="Sig_transdc_resp-reg_C-effctor"/>
</dbReference>
<dbReference type="InterPro" id="IPR000792">
    <property type="entry name" value="Tscrpt_reg_LuxR_C"/>
</dbReference>
<keyword evidence="4" id="KW-0804">Transcription</keyword>
<proteinExistence type="predicted"/>
<feature type="domain" description="Response regulatory" evidence="7">
    <location>
        <begin position="5"/>
        <end position="127"/>
    </location>
</feature>
<evidence type="ECO:0000256" key="1">
    <source>
        <dbReference type="ARBA" id="ARBA00022553"/>
    </source>
</evidence>
<evidence type="ECO:0000313" key="8">
    <source>
        <dbReference type="EMBL" id="GAA4264632.1"/>
    </source>
</evidence>
<feature type="modified residue" description="4-aspartylphosphate" evidence="5">
    <location>
        <position position="56"/>
    </location>
</feature>
<reference evidence="9" key="1">
    <citation type="journal article" date="2019" name="Int. J. Syst. Evol. Microbiol.">
        <title>The Global Catalogue of Microorganisms (GCM) 10K type strain sequencing project: providing services to taxonomists for standard genome sequencing and annotation.</title>
        <authorList>
            <consortium name="The Broad Institute Genomics Platform"/>
            <consortium name="The Broad Institute Genome Sequencing Center for Infectious Disease"/>
            <person name="Wu L."/>
            <person name="Ma J."/>
        </authorList>
    </citation>
    <scope>NUCLEOTIDE SEQUENCE [LARGE SCALE GENOMIC DNA]</scope>
    <source>
        <strain evidence="9">JCM 17442</strain>
    </source>
</reference>
<dbReference type="Proteomes" id="UP001501594">
    <property type="component" value="Unassembled WGS sequence"/>
</dbReference>
<dbReference type="CDD" id="cd17535">
    <property type="entry name" value="REC_NarL-like"/>
    <property type="match status" value="1"/>
</dbReference>
<dbReference type="PANTHER" id="PTHR43214:SF24">
    <property type="entry name" value="TRANSCRIPTIONAL REGULATORY PROTEIN NARL-RELATED"/>
    <property type="match status" value="1"/>
</dbReference>
<dbReference type="PROSITE" id="PS50110">
    <property type="entry name" value="RESPONSE_REGULATORY"/>
    <property type="match status" value="1"/>
</dbReference>
<dbReference type="PANTHER" id="PTHR43214">
    <property type="entry name" value="TWO-COMPONENT RESPONSE REGULATOR"/>
    <property type="match status" value="1"/>
</dbReference>
<dbReference type="RefSeq" id="WP_344793220.1">
    <property type="nucleotide sequence ID" value="NZ_BAABAU010000001.1"/>
</dbReference>
<keyword evidence="9" id="KW-1185">Reference proteome</keyword>
<evidence type="ECO:0000259" key="6">
    <source>
        <dbReference type="PROSITE" id="PS50043"/>
    </source>
</evidence>
<comment type="caution">
    <text evidence="8">The sequence shown here is derived from an EMBL/GenBank/DDBJ whole genome shotgun (WGS) entry which is preliminary data.</text>
</comment>
<dbReference type="InterPro" id="IPR001789">
    <property type="entry name" value="Sig_transdc_resp-reg_receiver"/>
</dbReference>
<dbReference type="CDD" id="cd06170">
    <property type="entry name" value="LuxR_C_like"/>
    <property type="match status" value="1"/>
</dbReference>
<keyword evidence="2" id="KW-0805">Transcription regulation</keyword>
<protein>
    <submittedName>
        <fullName evidence="8">Response regulator transcription factor</fullName>
    </submittedName>
</protein>
<evidence type="ECO:0000313" key="9">
    <source>
        <dbReference type="Proteomes" id="UP001501594"/>
    </source>
</evidence>
<dbReference type="SMART" id="SM00421">
    <property type="entry name" value="HTH_LUXR"/>
    <property type="match status" value="1"/>
</dbReference>
<organism evidence="8 9">
    <name type="scientific">Frondihabitans peucedani</name>
    <dbReference type="NCBI Taxonomy" id="598626"/>
    <lineage>
        <taxon>Bacteria</taxon>
        <taxon>Bacillati</taxon>
        <taxon>Actinomycetota</taxon>
        <taxon>Actinomycetes</taxon>
        <taxon>Micrococcales</taxon>
        <taxon>Microbacteriaceae</taxon>
        <taxon>Frondihabitans</taxon>
    </lineage>
</organism>
<accession>A0ABP8DXB0</accession>
<evidence type="ECO:0000259" key="7">
    <source>
        <dbReference type="PROSITE" id="PS50110"/>
    </source>
</evidence>
<evidence type="ECO:0000256" key="2">
    <source>
        <dbReference type="ARBA" id="ARBA00023015"/>
    </source>
</evidence>
<sequence>MTTIRVGLADDQPLFRAGIRMILDSQDDFEVVWEAGDGAEAVDRSRAEPVDLVLMDLEMPRMGGVEATSAILHPDDPADVVAGLRIVVLTTFELTDTTFKAIQAGASGFLLKNADPEFLLASLRTIHAGSAVVAPSVMTGLVERFARRSAVVDTDALEQLTAREREIFALLAAGLSNNEIAADRQLSDATVKTHVSRILGKLELRDRVQLVIFAYENGLVSTA</sequence>
<dbReference type="EMBL" id="BAABAU010000001">
    <property type="protein sequence ID" value="GAA4264632.1"/>
    <property type="molecule type" value="Genomic_DNA"/>
</dbReference>
<dbReference type="InterPro" id="IPR011006">
    <property type="entry name" value="CheY-like_superfamily"/>
</dbReference>
<dbReference type="InterPro" id="IPR039420">
    <property type="entry name" value="WalR-like"/>
</dbReference>
<dbReference type="SUPFAM" id="SSF52172">
    <property type="entry name" value="CheY-like"/>
    <property type="match status" value="1"/>
</dbReference>
<dbReference type="SMART" id="SM00448">
    <property type="entry name" value="REC"/>
    <property type="match status" value="1"/>
</dbReference>
<gene>
    <name evidence="8" type="ORF">GCM10022256_02440</name>
</gene>
<dbReference type="Pfam" id="PF00196">
    <property type="entry name" value="GerE"/>
    <property type="match status" value="1"/>
</dbReference>
<dbReference type="SUPFAM" id="SSF46894">
    <property type="entry name" value="C-terminal effector domain of the bipartite response regulators"/>
    <property type="match status" value="1"/>
</dbReference>
<dbReference type="PRINTS" id="PR00038">
    <property type="entry name" value="HTHLUXR"/>
</dbReference>
<dbReference type="PROSITE" id="PS50043">
    <property type="entry name" value="HTH_LUXR_2"/>
    <property type="match status" value="1"/>
</dbReference>
<evidence type="ECO:0000256" key="4">
    <source>
        <dbReference type="ARBA" id="ARBA00023163"/>
    </source>
</evidence>
<dbReference type="Gene3D" id="3.40.50.2300">
    <property type="match status" value="1"/>
</dbReference>